<feature type="transmembrane region" description="Helical" evidence="8">
    <location>
        <begin position="185"/>
        <end position="205"/>
    </location>
</feature>
<keyword evidence="6 8" id="KW-0472">Membrane</keyword>
<evidence type="ECO:0000256" key="3">
    <source>
        <dbReference type="ARBA" id="ARBA00022475"/>
    </source>
</evidence>
<name>A0A5C4UQ45_9ACTN</name>
<evidence type="ECO:0000313" key="11">
    <source>
        <dbReference type="EMBL" id="TNM25754.1"/>
    </source>
</evidence>
<feature type="transmembrane region" description="Helical" evidence="8">
    <location>
        <begin position="116"/>
        <end position="143"/>
    </location>
</feature>
<dbReference type="PANTHER" id="PTHR43077:SF8">
    <property type="entry name" value="DOXORUBICIN RESISTANCE ABC TRANSPORTER PERMEASE PROTEIN DRRB"/>
    <property type="match status" value="1"/>
</dbReference>
<dbReference type="PRINTS" id="PR00164">
    <property type="entry name" value="ABC2TRNSPORT"/>
</dbReference>
<accession>A0A5C4UQ45</accession>
<dbReference type="InterPro" id="IPR051328">
    <property type="entry name" value="T7SS_ABC-Transporter"/>
</dbReference>
<dbReference type="Proteomes" id="UP000311713">
    <property type="component" value="Unassembled WGS sequence"/>
</dbReference>
<dbReference type="PANTHER" id="PTHR43077">
    <property type="entry name" value="TRANSPORT PERMEASE YVFS-RELATED"/>
    <property type="match status" value="1"/>
</dbReference>
<feature type="compositionally biased region" description="Basic and acidic residues" evidence="9">
    <location>
        <begin position="333"/>
        <end position="342"/>
    </location>
</feature>
<dbReference type="InterPro" id="IPR047817">
    <property type="entry name" value="ABC2_TM_bact-type"/>
</dbReference>
<keyword evidence="12" id="KW-1185">Reference proteome</keyword>
<reference evidence="11 12" key="1">
    <citation type="submission" date="2019-06" db="EMBL/GenBank/DDBJ databases">
        <title>Draft genome of Streptomyces sedi sp. JCM16909.</title>
        <authorList>
            <person name="Klykleung N."/>
            <person name="Tanasupawat S."/>
            <person name="Kudo T."/>
            <person name="Yuki M."/>
            <person name="Ohkuma M."/>
        </authorList>
    </citation>
    <scope>NUCLEOTIDE SEQUENCE [LARGE SCALE GENOMIC DNA]</scope>
    <source>
        <strain evidence="11 12">JCM 16909</strain>
    </source>
</reference>
<comment type="subcellular location">
    <subcellularLocation>
        <location evidence="1 8">Cell membrane</location>
        <topology evidence="1 8">Multi-pass membrane protein</topology>
    </subcellularLocation>
</comment>
<sequence>MTGTVAERDAWRGGSTLGQLRTLTARQFRIVYGDRRVAFFSLLQPVIMLLLFSQVFGRMANPEVFPRGVRYIDYLAPALLVTTAIGSAQGAGLGLVRDMESGMVVRFRSLPVRLPLVLVARSLTDLVRVGLQMLAVLGCALLLLDFRPDGGAPGVLAAMLLSLVVAWSLIWVFLALGAWLRSIEVLASIGFLAVFPLMFASSAFVPLELLPRWLRIVATVNPLTYGVEASRELALGWGAGATAVAAVAASLGLTAVMAMVAVAGFRRPPGEGSTRSARRARLRAAARQQQDDEQQEAQAGQQPAALRDAPLDLAHRLPRQGPDEGVEGGPHQGARERGGKET</sequence>
<keyword evidence="3 8" id="KW-1003">Cell membrane</keyword>
<gene>
    <name evidence="11" type="ORF">FH715_26030</name>
</gene>
<dbReference type="GO" id="GO:0046677">
    <property type="term" value="P:response to antibiotic"/>
    <property type="evidence" value="ECO:0007669"/>
    <property type="project" value="UniProtKB-KW"/>
</dbReference>
<feature type="transmembrane region" description="Helical" evidence="8">
    <location>
        <begin position="76"/>
        <end position="96"/>
    </location>
</feature>
<dbReference type="GO" id="GO:0140359">
    <property type="term" value="F:ABC-type transporter activity"/>
    <property type="evidence" value="ECO:0007669"/>
    <property type="project" value="InterPro"/>
</dbReference>
<organism evidence="11 12">
    <name type="scientific">Streptomyces sedi</name>
    <dbReference type="NCBI Taxonomy" id="555059"/>
    <lineage>
        <taxon>Bacteria</taxon>
        <taxon>Bacillati</taxon>
        <taxon>Actinomycetota</taxon>
        <taxon>Actinomycetes</taxon>
        <taxon>Kitasatosporales</taxon>
        <taxon>Streptomycetaceae</taxon>
        <taxon>Streptomyces</taxon>
    </lineage>
</organism>
<dbReference type="OrthoDB" id="3486889at2"/>
<dbReference type="GO" id="GO:0043190">
    <property type="term" value="C:ATP-binding cassette (ABC) transporter complex"/>
    <property type="evidence" value="ECO:0007669"/>
    <property type="project" value="InterPro"/>
</dbReference>
<feature type="transmembrane region" description="Helical" evidence="8">
    <location>
        <begin position="243"/>
        <end position="265"/>
    </location>
</feature>
<feature type="compositionally biased region" description="Low complexity" evidence="9">
    <location>
        <begin position="296"/>
        <end position="308"/>
    </location>
</feature>
<dbReference type="EMBL" id="VDGT01000028">
    <property type="protein sequence ID" value="TNM25754.1"/>
    <property type="molecule type" value="Genomic_DNA"/>
</dbReference>
<keyword evidence="8" id="KW-0813">Transport</keyword>
<dbReference type="Pfam" id="PF01061">
    <property type="entry name" value="ABC2_membrane"/>
    <property type="match status" value="1"/>
</dbReference>
<dbReference type="InterPro" id="IPR000412">
    <property type="entry name" value="ABC_2_transport"/>
</dbReference>
<protein>
    <recommendedName>
        <fullName evidence="8">Transport permease protein</fullName>
    </recommendedName>
</protein>
<keyword evidence="4 8" id="KW-0812">Transmembrane</keyword>
<evidence type="ECO:0000256" key="4">
    <source>
        <dbReference type="ARBA" id="ARBA00022692"/>
    </source>
</evidence>
<evidence type="ECO:0000313" key="12">
    <source>
        <dbReference type="Proteomes" id="UP000311713"/>
    </source>
</evidence>
<evidence type="ECO:0000256" key="2">
    <source>
        <dbReference type="ARBA" id="ARBA00007783"/>
    </source>
</evidence>
<evidence type="ECO:0000256" key="8">
    <source>
        <dbReference type="RuleBase" id="RU361157"/>
    </source>
</evidence>
<feature type="transmembrane region" description="Helical" evidence="8">
    <location>
        <begin position="155"/>
        <end position="178"/>
    </location>
</feature>
<evidence type="ECO:0000259" key="10">
    <source>
        <dbReference type="PROSITE" id="PS51012"/>
    </source>
</evidence>
<comment type="caution">
    <text evidence="11">The sequence shown here is derived from an EMBL/GenBank/DDBJ whole genome shotgun (WGS) entry which is preliminary data.</text>
</comment>
<feature type="transmembrane region" description="Helical" evidence="8">
    <location>
        <begin position="37"/>
        <end position="56"/>
    </location>
</feature>
<dbReference type="PROSITE" id="PS51012">
    <property type="entry name" value="ABC_TM2"/>
    <property type="match status" value="1"/>
</dbReference>
<keyword evidence="5 8" id="KW-1133">Transmembrane helix</keyword>
<feature type="region of interest" description="Disordered" evidence="9">
    <location>
        <begin position="269"/>
        <end position="342"/>
    </location>
</feature>
<evidence type="ECO:0000256" key="9">
    <source>
        <dbReference type="SAM" id="MobiDB-lite"/>
    </source>
</evidence>
<dbReference type="InterPro" id="IPR013525">
    <property type="entry name" value="ABC2_TM"/>
</dbReference>
<evidence type="ECO:0000256" key="5">
    <source>
        <dbReference type="ARBA" id="ARBA00022989"/>
    </source>
</evidence>
<evidence type="ECO:0000256" key="6">
    <source>
        <dbReference type="ARBA" id="ARBA00023136"/>
    </source>
</evidence>
<dbReference type="AlphaFoldDB" id="A0A5C4UQ45"/>
<keyword evidence="7" id="KW-0046">Antibiotic resistance</keyword>
<proteinExistence type="inferred from homology"/>
<feature type="domain" description="ABC transmembrane type-2" evidence="10">
    <location>
        <begin position="36"/>
        <end position="268"/>
    </location>
</feature>
<comment type="similarity">
    <text evidence="2 8">Belongs to the ABC-2 integral membrane protein family.</text>
</comment>
<evidence type="ECO:0000256" key="7">
    <source>
        <dbReference type="ARBA" id="ARBA00023251"/>
    </source>
</evidence>
<evidence type="ECO:0000256" key="1">
    <source>
        <dbReference type="ARBA" id="ARBA00004651"/>
    </source>
</evidence>